<feature type="non-terminal residue" evidence="1">
    <location>
        <position position="80"/>
    </location>
</feature>
<dbReference type="Proteomes" id="UP000789572">
    <property type="component" value="Unassembled WGS sequence"/>
</dbReference>
<dbReference type="AlphaFoldDB" id="A0A9N9DQP0"/>
<proteinExistence type="predicted"/>
<organism evidence="1 2">
    <name type="scientific">Paraglomus occultum</name>
    <dbReference type="NCBI Taxonomy" id="144539"/>
    <lineage>
        <taxon>Eukaryota</taxon>
        <taxon>Fungi</taxon>
        <taxon>Fungi incertae sedis</taxon>
        <taxon>Mucoromycota</taxon>
        <taxon>Glomeromycotina</taxon>
        <taxon>Glomeromycetes</taxon>
        <taxon>Paraglomerales</taxon>
        <taxon>Paraglomeraceae</taxon>
        <taxon>Paraglomus</taxon>
    </lineage>
</organism>
<keyword evidence="2" id="KW-1185">Reference proteome</keyword>
<comment type="caution">
    <text evidence="1">The sequence shown here is derived from an EMBL/GenBank/DDBJ whole genome shotgun (WGS) entry which is preliminary data.</text>
</comment>
<accession>A0A9N9DQP0</accession>
<dbReference type="EMBL" id="CAJVPJ010004225">
    <property type="protein sequence ID" value="CAG8649888.1"/>
    <property type="molecule type" value="Genomic_DNA"/>
</dbReference>
<evidence type="ECO:0000313" key="1">
    <source>
        <dbReference type="EMBL" id="CAG8649888.1"/>
    </source>
</evidence>
<gene>
    <name evidence="1" type="ORF">POCULU_LOCUS9891</name>
</gene>
<protein>
    <submittedName>
        <fullName evidence="1">8138_t:CDS:1</fullName>
    </submittedName>
</protein>
<reference evidence="1" key="1">
    <citation type="submission" date="2021-06" db="EMBL/GenBank/DDBJ databases">
        <authorList>
            <person name="Kallberg Y."/>
            <person name="Tangrot J."/>
            <person name="Rosling A."/>
        </authorList>
    </citation>
    <scope>NUCLEOTIDE SEQUENCE</scope>
    <source>
        <strain evidence="1">IA702</strain>
    </source>
</reference>
<name>A0A9N9DQP0_9GLOM</name>
<sequence>GLLHRTAMTDAFPSIRSEGGNFRSAEFVISRPSLVHLAPLKPELIGILFATEYQLPESQHELRIKHDTFLYESGKTYQQS</sequence>
<evidence type="ECO:0000313" key="2">
    <source>
        <dbReference type="Proteomes" id="UP000789572"/>
    </source>
</evidence>